<evidence type="ECO:0000313" key="1">
    <source>
        <dbReference type="EMBL" id="ALZ84239.1"/>
    </source>
</evidence>
<dbReference type="EMBL" id="CP013987">
    <property type="protein sequence ID" value="ALZ84239.1"/>
    <property type="molecule type" value="Genomic_DNA"/>
</dbReference>
<accession>A0A0U4P616</accession>
<dbReference type="Proteomes" id="UP000064137">
    <property type="component" value="Chromosome"/>
</dbReference>
<reference evidence="1 2" key="1">
    <citation type="submission" date="2016-01" db="EMBL/GenBank/DDBJ databases">
        <title>Annotation of Pseudomonas oryzihabitans USDA-ARS-USMARC-56511.</title>
        <authorList>
            <person name="Harhay G.P."/>
            <person name="Harhay D.M."/>
            <person name="Smith T.P.L."/>
            <person name="Bono J.L."/>
            <person name="Heaton M.P."/>
            <person name="Clawson M.L."/>
            <person name="Chitko-Mckown C.G."/>
            <person name="Capik S.F."/>
            <person name="DeDonder K.D."/>
            <person name="Apley M.D."/>
            <person name="Lubbers B.V."/>
            <person name="White B.J."/>
            <person name="Larson R.L."/>
        </authorList>
    </citation>
    <scope>NUCLEOTIDE SEQUENCE [LARGE SCALE GENOMIC DNA]</scope>
    <source>
        <strain evidence="1 2">USDA-ARS-USMARC-56511</strain>
    </source>
</reference>
<sequence length="66" mass="8178">MPYRSPDLETMDQKSLPELEREIERRRRHVESSRHWLTHQFNRLAQQIKDVETLEILLERKRTTLH</sequence>
<evidence type="ECO:0000313" key="2">
    <source>
        <dbReference type="Proteomes" id="UP000064137"/>
    </source>
</evidence>
<dbReference type="KEGG" id="por:APT59_08480"/>
<name>A0A0U4P616_9PSED</name>
<dbReference type="AlphaFoldDB" id="A0A0U4P616"/>
<proteinExistence type="predicted"/>
<protein>
    <submittedName>
        <fullName evidence="1">Uncharacterized protein</fullName>
    </submittedName>
</protein>
<gene>
    <name evidence="1" type="ORF">APT59_08480</name>
</gene>
<organism evidence="1 2">
    <name type="scientific">Pseudomonas oryzihabitans</name>
    <dbReference type="NCBI Taxonomy" id="47885"/>
    <lineage>
        <taxon>Bacteria</taxon>
        <taxon>Pseudomonadati</taxon>
        <taxon>Pseudomonadota</taxon>
        <taxon>Gammaproteobacteria</taxon>
        <taxon>Pseudomonadales</taxon>
        <taxon>Pseudomonadaceae</taxon>
        <taxon>Pseudomonas</taxon>
    </lineage>
</organism>